<sequence>MDPMDLIIAGGVLAVGTFAFRFAGPVLKARFTVSPKAEKLMARSAVVLLAALVAVAALTEGHEFAGYARPAGVLVGGVLAWRKVPFALVVVAAAATAALLRLAGVP</sequence>
<evidence type="ECO:0000313" key="2">
    <source>
        <dbReference type="EMBL" id="MFC3450582.1"/>
    </source>
</evidence>
<keyword evidence="1" id="KW-0812">Transmembrane</keyword>
<evidence type="ECO:0000256" key="1">
    <source>
        <dbReference type="SAM" id="Phobius"/>
    </source>
</evidence>
<dbReference type="Pfam" id="PF05437">
    <property type="entry name" value="AzlD"/>
    <property type="match status" value="1"/>
</dbReference>
<dbReference type="Proteomes" id="UP001595645">
    <property type="component" value="Unassembled WGS sequence"/>
</dbReference>
<protein>
    <submittedName>
        <fullName evidence="2">AzlD domain-containing protein</fullName>
    </submittedName>
</protein>
<dbReference type="EMBL" id="JBHRWK010000019">
    <property type="protein sequence ID" value="MFC3450582.1"/>
    <property type="molecule type" value="Genomic_DNA"/>
</dbReference>
<comment type="caution">
    <text evidence="2">The sequence shown here is derived from an EMBL/GenBank/DDBJ whole genome shotgun (WGS) entry which is preliminary data.</text>
</comment>
<reference evidence="3" key="1">
    <citation type="journal article" date="2019" name="Int. J. Syst. Evol. Microbiol.">
        <title>The Global Catalogue of Microorganisms (GCM) 10K type strain sequencing project: providing services to taxonomists for standard genome sequencing and annotation.</title>
        <authorList>
            <consortium name="The Broad Institute Genomics Platform"/>
            <consortium name="The Broad Institute Genome Sequencing Center for Infectious Disease"/>
            <person name="Wu L."/>
            <person name="Ma J."/>
        </authorList>
    </citation>
    <scope>NUCLEOTIDE SEQUENCE [LARGE SCALE GENOMIC DNA]</scope>
    <source>
        <strain evidence="3">CGMCC 4.7676</strain>
    </source>
</reference>
<keyword evidence="1" id="KW-0472">Membrane</keyword>
<gene>
    <name evidence="2" type="ORF">ACFOSH_14170</name>
</gene>
<name>A0ABV7NWJ3_9PSEU</name>
<dbReference type="RefSeq" id="WP_378239305.1">
    <property type="nucleotide sequence ID" value="NZ_JBHRWK010000019.1"/>
</dbReference>
<feature type="transmembrane region" description="Helical" evidence="1">
    <location>
        <begin position="6"/>
        <end position="28"/>
    </location>
</feature>
<organism evidence="2 3">
    <name type="scientific">Amycolatopsis speibonae</name>
    <dbReference type="NCBI Taxonomy" id="1450224"/>
    <lineage>
        <taxon>Bacteria</taxon>
        <taxon>Bacillati</taxon>
        <taxon>Actinomycetota</taxon>
        <taxon>Actinomycetes</taxon>
        <taxon>Pseudonocardiales</taxon>
        <taxon>Pseudonocardiaceae</taxon>
        <taxon>Amycolatopsis</taxon>
    </lineage>
</organism>
<dbReference type="InterPro" id="IPR008407">
    <property type="entry name" value="Brnchd-chn_aa_trnsp_AzlD"/>
</dbReference>
<evidence type="ECO:0000313" key="3">
    <source>
        <dbReference type="Proteomes" id="UP001595645"/>
    </source>
</evidence>
<proteinExistence type="predicted"/>
<keyword evidence="1" id="KW-1133">Transmembrane helix</keyword>
<keyword evidence="3" id="KW-1185">Reference proteome</keyword>
<feature type="transmembrane region" description="Helical" evidence="1">
    <location>
        <begin position="79"/>
        <end position="100"/>
    </location>
</feature>
<accession>A0ABV7NWJ3</accession>
<feature type="transmembrane region" description="Helical" evidence="1">
    <location>
        <begin position="40"/>
        <end position="59"/>
    </location>
</feature>